<dbReference type="SUPFAM" id="SSF46785">
    <property type="entry name" value="Winged helix' DNA-binding domain"/>
    <property type="match status" value="1"/>
</dbReference>
<dbReference type="PANTHER" id="PTHR30537">
    <property type="entry name" value="HTH-TYPE TRANSCRIPTIONAL REGULATOR"/>
    <property type="match status" value="1"/>
</dbReference>
<comment type="similarity">
    <text evidence="1">Belongs to the LysR transcriptional regulatory family.</text>
</comment>
<sequence length="297" mass="32312">MDQLKAMEVFIAIADAGGFSGAARNLGLSAPSVTRVLGDLEKELGVLLFHRTTRAVSLTDPGRSFLEDARRIISSYKDARDAIHGTHGEPKGCLRLTAPVIFGQHYIVPLLTEFLDRYPGVTVKATFVDRITNIVEEGFDIAIRIGPLADSSLFAVRVGSVRRVVCACASYFKKYGIPQSPADLTDHNIISANSISLTNDWRFSDNTTVKVSPRFRVNSIPAAISAAKSGWGLTRVLSYQIGPELGSGGLQTVLGEFEPEPLPIHIVHPEGRSASAKVRTFVELARDRIRANPYLNP</sequence>
<proteinExistence type="inferred from homology"/>
<keyword evidence="7" id="KW-1185">Reference proteome</keyword>
<dbReference type="InterPro" id="IPR058163">
    <property type="entry name" value="LysR-type_TF_proteobact-type"/>
</dbReference>
<dbReference type="CDD" id="cd08471">
    <property type="entry name" value="PBP2_CrgA_like_2"/>
    <property type="match status" value="1"/>
</dbReference>
<reference evidence="6 7" key="1">
    <citation type="submission" date="2021-03" db="EMBL/GenBank/DDBJ databases">
        <title>Sneathiella sp. CAU 1612 isolated from Kang Won-do.</title>
        <authorList>
            <person name="Kim W."/>
        </authorList>
    </citation>
    <scope>NUCLEOTIDE SEQUENCE [LARGE SCALE GENOMIC DNA]</scope>
    <source>
        <strain evidence="6 7">CAU 1612</strain>
    </source>
</reference>
<dbReference type="PANTHER" id="PTHR30537:SF5">
    <property type="entry name" value="HTH-TYPE TRANSCRIPTIONAL ACTIVATOR TTDR-RELATED"/>
    <property type="match status" value="1"/>
</dbReference>
<dbReference type="SUPFAM" id="SSF53850">
    <property type="entry name" value="Periplasmic binding protein-like II"/>
    <property type="match status" value="1"/>
</dbReference>
<name>A0ABS3F5W4_9PROT</name>
<evidence type="ECO:0000256" key="3">
    <source>
        <dbReference type="ARBA" id="ARBA00023125"/>
    </source>
</evidence>
<evidence type="ECO:0000256" key="4">
    <source>
        <dbReference type="ARBA" id="ARBA00023163"/>
    </source>
</evidence>
<comment type="caution">
    <text evidence="6">The sequence shown here is derived from an EMBL/GenBank/DDBJ whole genome shotgun (WGS) entry which is preliminary data.</text>
</comment>
<dbReference type="EMBL" id="JAFLNC010000003">
    <property type="protein sequence ID" value="MBO0333905.1"/>
    <property type="molecule type" value="Genomic_DNA"/>
</dbReference>
<dbReference type="InterPro" id="IPR005119">
    <property type="entry name" value="LysR_subst-bd"/>
</dbReference>
<dbReference type="PROSITE" id="PS50931">
    <property type="entry name" value="HTH_LYSR"/>
    <property type="match status" value="1"/>
</dbReference>
<evidence type="ECO:0000313" key="6">
    <source>
        <dbReference type="EMBL" id="MBO0333905.1"/>
    </source>
</evidence>
<dbReference type="Proteomes" id="UP000664761">
    <property type="component" value="Unassembled WGS sequence"/>
</dbReference>
<evidence type="ECO:0000313" key="7">
    <source>
        <dbReference type="Proteomes" id="UP000664761"/>
    </source>
</evidence>
<dbReference type="Gene3D" id="3.40.190.290">
    <property type="match status" value="1"/>
</dbReference>
<evidence type="ECO:0000256" key="2">
    <source>
        <dbReference type="ARBA" id="ARBA00023015"/>
    </source>
</evidence>
<keyword evidence="4" id="KW-0804">Transcription</keyword>
<organism evidence="6 7">
    <name type="scientific">Sneathiella sedimenti</name>
    <dbReference type="NCBI Taxonomy" id="2816034"/>
    <lineage>
        <taxon>Bacteria</taxon>
        <taxon>Pseudomonadati</taxon>
        <taxon>Pseudomonadota</taxon>
        <taxon>Alphaproteobacteria</taxon>
        <taxon>Sneathiellales</taxon>
        <taxon>Sneathiellaceae</taxon>
        <taxon>Sneathiella</taxon>
    </lineage>
</organism>
<feature type="domain" description="HTH lysR-type" evidence="5">
    <location>
        <begin position="1"/>
        <end position="59"/>
    </location>
</feature>
<dbReference type="Gene3D" id="1.10.10.10">
    <property type="entry name" value="Winged helix-like DNA-binding domain superfamily/Winged helix DNA-binding domain"/>
    <property type="match status" value="1"/>
</dbReference>
<dbReference type="InterPro" id="IPR036388">
    <property type="entry name" value="WH-like_DNA-bd_sf"/>
</dbReference>
<protein>
    <submittedName>
        <fullName evidence="6">LysR family transcriptional regulator</fullName>
    </submittedName>
</protein>
<gene>
    <name evidence="6" type="ORF">J0X12_09780</name>
</gene>
<evidence type="ECO:0000256" key="1">
    <source>
        <dbReference type="ARBA" id="ARBA00009437"/>
    </source>
</evidence>
<evidence type="ECO:0000259" key="5">
    <source>
        <dbReference type="PROSITE" id="PS50931"/>
    </source>
</evidence>
<dbReference type="InterPro" id="IPR000847">
    <property type="entry name" value="LysR_HTH_N"/>
</dbReference>
<dbReference type="Pfam" id="PF03466">
    <property type="entry name" value="LysR_substrate"/>
    <property type="match status" value="1"/>
</dbReference>
<keyword evidence="3" id="KW-0238">DNA-binding</keyword>
<dbReference type="Pfam" id="PF00126">
    <property type="entry name" value="HTH_1"/>
    <property type="match status" value="1"/>
</dbReference>
<dbReference type="InterPro" id="IPR036390">
    <property type="entry name" value="WH_DNA-bd_sf"/>
</dbReference>
<keyword evidence="2" id="KW-0805">Transcription regulation</keyword>
<accession>A0ABS3F5W4</accession>